<dbReference type="InterPro" id="IPR000847">
    <property type="entry name" value="LysR_HTH_N"/>
</dbReference>
<keyword evidence="4" id="KW-0804">Transcription</keyword>
<dbReference type="InterPro" id="IPR036390">
    <property type="entry name" value="WH_DNA-bd_sf"/>
</dbReference>
<dbReference type="CDD" id="cd05466">
    <property type="entry name" value="PBP2_LTTR_substrate"/>
    <property type="match status" value="1"/>
</dbReference>
<keyword evidence="2" id="KW-0805">Transcription regulation</keyword>
<protein>
    <submittedName>
        <fullName evidence="6">LysR family transcriptional regulator</fullName>
    </submittedName>
</protein>
<keyword evidence="7" id="KW-1185">Reference proteome</keyword>
<evidence type="ECO:0000256" key="4">
    <source>
        <dbReference type="ARBA" id="ARBA00023163"/>
    </source>
</evidence>
<dbReference type="GO" id="GO:0003677">
    <property type="term" value="F:DNA binding"/>
    <property type="evidence" value="ECO:0007669"/>
    <property type="project" value="UniProtKB-KW"/>
</dbReference>
<dbReference type="Gene3D" id="1.10.10.10">
    <property type="entry name" value="Winged helix-like DNA-binding domain superfamily/Winged helix DNA-binding domain"/>
    <property type="match status" value="1"/>
</dbReference>
<name>A0A3A8AUK7_9RHOB</name>
<proteinExistence type="inferred from homology"/>
<evidence type="ECO:0000313" key="6">
    <source>
        <dbReference type="EMBL" id="RKF14697.1"/>
    </source>
</evidence>
<keyword evidence="3" id="KW-0238">DNA-binding</keyword>
<dbReference type="Pfam" id="PF03466">
    <property type="entry name" value="LysR_substrate"/>
    <property type="match status" value="1"/>
</dbReference>
<evidence type="ECO:0000313" key="7">
    <source>
        <dbReference type="Proteomes" id="UP000281128"/>
    </source>
</evidence>
<evidence type="ECO:0000256" key="2">
    <source>
        <dbReference type="ARBA" id="ARBA00023015"/>
    </source>
</evidence>
<sequence>MSIPADQDHRYSPRRIARELDWNLLRTFVVLAESRSITDASARLRLKQPSVSTALKRLEDRIGRKLIDRRPGHYTLTDAGRLLYREALDINGSILRLSTLLREMTDDVRGHVVLAVASHVVCPLFDRVLAAFHRAHPQTTLTINVLSSVEAIREVQAKRASLALCLVGDRNARLEYRRLYREFFALYCGPGHPLFGRKGLTPADLEGLASVGFETDRISDVLSPVTLMRAQSSMREHIVGTSSNLEEVRRMICAAIGVGALPMHVAAPDVAAGRLWQVPPYEDLPAIDVHLVWNPHAVMNRAEQILVDMLNAEIESTPIEERTYR</sequence>
<accession>A0A3A8AUK7</accession>
<feature type="domain" description="HTH lysR-type" evidence="5">
    <location>
        <begin position="20"/>
        <end position="77"/>
    </location>
</feature>
<gene>
    <name evidence="6" type="ORF">D6850_07370</name>
</gene>
<dbReference type="Pfam" id="PF00126">
    <property type="entry name" value="HTH_1"/>
    <property type="match status" value="1"/>
</dbReference>
<dbReference type="InterPro" id="IPR005119">
    <property type="entry name" value="LysR_subst-bd"/>
</dbReference>
<reference evidence="6 7" key="1">
    <citation type="submission" date="2018-09" db="EMBL/GenBank/DDBJ databases">
        <title>Roseovarius spongiae sp. nov., isolated from a marine sponge.</title>
        <authorList>
            <person name="Zhuang L."/>
            <person name="Luo L."/>
        </authorList>
    </citation>
    <scope>NUCLEOTIDE SEQUENCE [LARGE SCALE GENOMIC DNA]</scope>
    <source>
        <strain evidence="6 7">HN-E21</strain>
    </source>
</reference>
<dbReference type="GO" id="GO:0005829">
    <property type="term" value="C:cytosol"/>
    <property type="evidence" value="ECO:0007669"/>
    <property type="project" value="TreeGrafter"/>
</dbReference>
<dbReference type="PRINTS" id="PR00039">
    <property type="entry name" value="HTHLYSR"/>
</dbReference>
<dbReference type="OrthoDB" id="7506954at2"/>
<dbReference type="AlphaFoldDB" id="A0A3A8AUK7"/>
<dbReference type="RefSeq" id="WP_121165429.1">
    <property type="nucleotide sequence ID" value="NZ_RAPE01000002.1"/>
</dbReference>
<comment type="similarity">
    <text evidence="1">Belongs to the LysR transcriptional regulatory family.</text>
</comment>
<dbReference type="SUPFAM" id="SSF46785">
    <property type="entry name" value="Winged helix' DNA-binding domain"/>
    <property type="match status" value="1"/>
</dbReference>
<dbReference type="PROSITE" id="PS50931">
    <property type="entry name" value="HTH_LYSR"/>
    <property type="match status" value="1"/>
</dbReference>
<dbReference type="InterPro" id="IPR036388">
    <property type="entry name" value="WH-like_DNA-bd_sf"/>
</dbReference>
<dbReference type="EMBL" id="RAPE01000002">
    <property type="protein sequence ID" value="RKF14697.1"/>
    <property type="molecule type" value="Genomic_DNA"/>
</dbReference>
<dbReference type="GO" id="GO:0003700">
    <property type="term" value="F:DNA-binding transcription factor activity"/>
    <property type="evidence" value="ECO:0007669"/>
    <property type="project" value="InterPro"/>
</dbReference>
<evidence type="ECO:0000256" key="3">
    <source>
        <dbReference type="ARBA" id="ARBA00023125"/>
    </source>
</evidence>
<evidence type="ECO:0000256" key="1">
    <source>
        <dbReference type="ARBA" id="ARBA00009437"/>
    </source>
</evidence>
<dbReference type="Gene3D" id="3.40.190.10">
    <property type="entry name" value="Periplasmic binding protein-like II"/>
    <property type="match status" value="2"/>
</dbReference>
<dbReference type="PANTHER" id="PTHR30419">
    <property type="entry name" value="HTH-TYPE TRANSCRIPTIONAL REGULATOR YBHD"/>
    <property type="match status" value="1"/>
</dbReference>
<dbReference type="Proteomes" id="UP000281128">
    <property type="component" value="Unassembled WGS sequence"/>
</dbReference>
<evidence type="ECO:0000259" key="5">
    <source>
        <dbReference type="PROSITE" id="PS50931"/>
    </source>
</evidence>
<dbReference type="SUPFAM" id="SSF53850">
    <property type="entry name" value="Periplasmic binding protein-like II"/>
    <property type="match status" value="1"/>
</dbReference>
<organism evidence="6 7">
    <name type="scientific">Roseovarius spongiae</name>
    <dbReference type="NCBI Taxonomy" id="2320272"/>
    <lineage>
        <taxon>Bacteria</taxon>
        <taxon>Pseudomonadati</taxon>
        <taxon>Pseudomonadota</taxon>
        <taxon>Alphaproteobacteria</taxon>
        <taxon>Rhodobacterales</taxon>
        <taxon>Roseobacteraceae</taxon>
        <taxon>Roseovarius</taxon>
    </lineage>
</organism>
<comment type="caution">
    <text evidence="6">The sequence shown here is derived from an EMBL/GenBank/DDBJ whole genome shotgun (WGS) entry which is preliminary data.</text>
</comment>
<dbReference type="InterPro" id="IPR050950">
    <property type="entry name" value="HTH-type_LysR_regulators"/>
</dbReference>